<dbReference type="PANTHER" id="PTHR13394">
    <property type="entry name" value="ORIGIN RECOGNITION COMPLEX SUBUNIT 6"/>
    <property type="match status" value="1"/>
</dbReference>
<accession>A0A9P6RAD4</accession>
<keyword evidence="4" id="KW-0238">DNA-binding</keyword>
<reference evidence="9" key="1">
    <citation type="journal article" date="2020" name="Fungal Divers.">
        <title>Resolving the Mortierellaceae phylogeny through synthesis of multi-gene phylogenetics and phylogenomics.</title>
        <authorList>
            <person name="Vandepol N."/>
            <person name="Liber J."/>
            <person name="Desiro A."/>
            <person name="Na H."/>
            <person name="Kennedy M."/>
            <person name="Barry K."/>
            <person name="Grigoriev I.V."/>
            <person name="Miller A.N."/>
            <person name="O'Donnell K."/>
            <person name="Stajich J.E."/>
            <person name="Bonito G."/>
        </authorList>
    </citation>
    <scope>NUCLEOTIDE SEQUENCE</scope>
    <source>
        <strain evidence="9">REB-010B</strain>
    </source>
</reference>
<dbReference type="InterPro" id="IPR054113">
    <property type="entry name" value="ORC6_cyclin-like_2nd"/>
</dbReference>
<feature type="compositionally biased region" description="Polar residues" evidence="6">
    <location>
        <begin position="379"/>
        <end position="389"/>
    </location>
</feature>
<dbReference type="EMBL" id="JAAAIP010000552">
    <property type="protein sequence ID" value="KAG0315245.1"/>
    <property type="molecule type" value="Genomic_DNA"/>
</dbReference>
<dbReference type="Gene3D" id="1.10.472.10">
    <property type="entry name" value="Cyclin-like"/>
    <property type="match status" value="1"/>
</dbReference>
<evidence type="ECO:0000313" key="10">
    <source>
        <dbReference type="Proteomes" id="UP000738325"/>
    </source>
</evidence>
<dbReference type="OrthoDB" id="5565328at2759"/>
<evidence type="ECO:0000256" key="6">
    <source>
        <dbReference type="SAM" id="MobiDB-lite"/>
    </source>
</evidence>
<sequence>MSRPDISSILRRLDLGHRASLEEKASSFLNVVESKGIRNHPSHAAVCVDIAASQLSIEVSREQLLRLSTSNAEGYNSTLQQIRRLLKEGPSLSASPPILHHYPGEPRHDQLRQLLTSTPQVYLRQLAVKYGSMELDSLVLDCLQRFFDIWFKTLPPAQRVHVKYSDPKWVGAAFWLCAMARNTTVTKDATETANAAKAKAVKRIGGRGGKELKDIVLTGLQHSVKRAELDNTIRLIEDTAQDYLMSLRKTKGNGPALAIGSTSAGLATSSRRRSTLTTDDNGSGSQKLTSSARPGQQGRSMRPRSHEREDSDAQPPQVHGSGALSSRSRGSGRSVDAYRSLGTKRQLSNVSQMSLVSDADEAEQDKAKPPSKRKKLASQEMSASLVDNKSPNKSDTQKGLQETATAPLDSARLLNARRKTGGVYSMIPRVKYQNTKAYAQYQEWRSRMLGTLASEHN</sequence>
<dbReference type="GO" id="GO:0005664">
    <property type="term" value="C:nuclear origin of replication recognition complex"/>
    <property type="evidence" value="ECO:0007669"/>
    <property type="project" value="InterPro"/>
</dbReference>
<dbReference type="InterPro" id="IPR020529">
    <property type="entry name" value="ORC6_met/pln"/>
</dbReference>
<comment type="similarity">
    <text evidence="2">Belongs to the ORC6 family.</text>
</comment>
<comment type="caution">
    <text evidence="9">The sequence shown here is derived from an EMBL/GenBank/DDBJ whole genome shotgun (WGS) entry which is preliminary data.</text>
</comment>
<evidence type="ECO:0000256" key="2">
    <source>
        <dbReference type="ARBA" id="ARBA00010840"/>
    </source>
</evidence>
<feature type="domain" description="ORC6 second cyclin-like" evidence="8">
    <location>
        <begin position="123"/>
        <end position="188"/>
    </location>
</feature>
<comment type="subcellular location">
    <subcellularLocation>
        <location evidence="1">Nucleus</location>
    </subcellularLocation>
</comment>
<evidence type="ECO:0000256" key="5">
    <source>
        <dbReference type="ARBA" id="ARBA00023242"/>
    </source>
</evidence>
<evidence type="ECO:0000259" key="8">
    <source>
        <dbReference type="Pfam" id="PF21913"/>
    </source>
</evidence>
<keyword evidence="10" id="KW-1185">Reference proteome</keyword>
<dbReference type="AlphaFoldDB" id="A0A9P6RAD4"/>
<protein>
    <submittedName>
        <fullName evidence="9">Uncharacterized protein</fullName>
    </submittedName>
</protein>
<feature type="compositionally biased region" description="Polar residues" evidence="6">
    <location>
        <begin position="279"/>
        <end position="299"/>
    </location>
</feature>
<feature type="compositionally biased region" description="Low complexity" evidence="6">
    <location>
        <begin position="260"/>
        <end position="269"/>
    </location>
</feature>
<dbReference type="Pfam" id="PF05460">
    <property type="entry name" value="ORC6"/>
    <property type="match status" value="1"/>
</dbReference>
<dbReference type="GO" id="GO:0003677">
    <property type="term" value="F:DNA binding"/>
    <property type="evidence" value="ECO:0007669"/>
    <property type="project" value="UniProtKB-KW"/>
</dbReference>
<feature type="region of interest" description="Disordered" evidence="6">
    <location>
        <begin position="254"/>
        <end position="410"/>
    </location>
</feature>
<evidence type="ECO:0000256" key="3">
    <source>
        <dbReference type="ARBA" id="ARBA00022705"/>
    </source>
</evidence>
<keyword evidence="5" id="KW-0539">Nucleus</keyword>
<evidence type="ECO:0000259" key="7">
    <source>
        <dbReference type="Pfam" id="PF05460"/>
    </source>
</evidence>
<dbReference type="InterPro" id="IPR008721">
    <property type="entry name" value="ORC6_cyclin_first"/>
</dbReference>
<name>A0A9P6RAD4_9FUNG</name>
<evidence type="ECO:0000256" key="1">
    <source>
        <dbReference type="ARBA" id="ARBA00004123"/>
    </source>
</evidence>
<evidence type="ECO:0000313" key="9">
    <source>
        <dbReference type="EMBL" id="KAG0315245.1"/>
    </source>
</evidence>
<dbReference type="Proteomes" id="UP000738325">
    <property type="component" value="Unassembled WGS sequence"/>
</dbReference>
<keyword evidence="3" id="KW-0235">DNA replication</keyword>
<proteinExistence type="inferred from homology"/>
<gene>
    <name evidence="9" type="ORF">BGZ99_007593</name>
</gene>
<feature type="domain" description="ORC6 first cyclin-like" evidence="7">
    <location>
        <begin position="6"/>
        <end position="87"/>
    </location>
</feature>
<feature type="compositionally biased region" description="Polar residues" evidence="6">
    <location>
        <begin position="343"/>
        <end position="355"/>
    </location>
</feature>
<evidence type="ECO:0000256" key="4">
    <source>
        <dbReference type="ARBA" id="ARBA00023125"/>
    </source>
</evidence>
<organism evidence="9 10">
    <name type="scientific">Dissophora globulifera</name>
    <dbReference type="NCBI Taxonomy" id="979702"/>
    <lineage>
        <taxon>Eukaryota</taxon>
        <taxon>Fungi</taxon>
        <taxon>Fungi incertae sedis</taxon>
        <taxon>Mucoromycota</taxon>
        <taxon>Mortierellomycotina</taxon>
        <taxon>Mortierellomycetes</taxon>
        <taxon>Mortierellales</taxon>
        <taxon>Mortierellaceae</taxon>
        <taxon>Dissophora</taxon>
    </lineage>
</organism>
<dbReference type="PANTHER" id="PTHR13394:SF0">
    <property type="entry name" value="ORIGIN RECOGNITION COMPLEX SUBUNIT 6"/>
    <property type="match status" value="1"/>
</dbReference>
<dbReference type="Pfam" id="PF21913">
    <property type="entry name" value="ORC6_2nd"/>
    <property type="match status" value="1"/>
</dbReference>
<dbReference type="GO" id="GO:0006270">
    <property type="term" value="P:DNA replication initiation"/>
    <property type="evidence" value="ECO:0007669"/>
    <property type="project" value="TreeGrafter"/>
</dbReference>
<feature type="compositionally biased region" description="Low complexity" evidence="6">
    <location>
        <begin position="320"/>
        <end position="334"/>
    </location>
</feature>